<sequence>MRIRPPIRPLVLALAALTTTFVTAACAQTTASAPIAAPVPTTPAADPRLPRVRAALEAAERGGFDAAQYADLAGHPLYGWIEYASLRRGIDTLSNAQAQAFLARHGNQAVATAFRELWLAAAARREDWPAFLAAWKPGTASVGLRCAELNARQALGRADARWIADAQQIWRSSGKSLPGECDAPLAVLAAKGGLPADLRWQRIDAAAAEWQPTVMRSAARGLPADEAALANDYAAFLEAVNERALAWPKTERSRRIASHGLARLGKSVPMAAEAQLPKYANALGFSDADRGRVLYQVALWTVASYEPESARRLNAVPEASYDDKLHEWRAREAMARSDWRAALAAIRKMPPKQRADSRWQYFEARLAERTGEQAQAQRLYSEAAKKPEFHGFLAADKLNLPYALCPLMPDDSAAARAAIARDPAIVRAMALYNLQRKSWAEREWNEALARFDDAQRRRAVEVAQANGWFDRAVFALGKDASGTPKPDELRLYHLRFPLHHDASIRREAARNRIDPAWVAAEIRAESVFDPRARSGANAMGLMQVLPGTGAAVSSRIGVPWAGADSLYVPDTNIMLGSAYLRQMLDQYGGQPYQAIAGYNAGPAPLARWQSQRPGMDPDFWIETISYKETRDYVARVLAFSVIYDWRLNGDALTLSERMRGRTDGARKRFACPLASPPAAAPAPAAATTPAKPSRKK</sequence>
<dbReference type="PROSITE" id="PS51257">
    <property type="entry name" value="PROKAR_LIPOPROTEIN"/>
    <property type="match status" value="1"/>
</dbReference>
<dbReference type="Gene3D" id="1.10.1240.20">
    <property type="entry name" value="Lytic transglycosylase, superhelical linker domain"/>
    <property type="match status" value="1"/>
</dbReference>
<evidence type="ECO:0000256" key="3">
    <source>
        <dbReference type="SAM" id="MobiDB-lite"/>
    </source>
</evidence>
<keyword evidence="8" id="KW-1185">Reference proteome</keyword>
<comment type="similarity">
    <text evidence="1">Belongs to the transglycosylase Slt family.</text>
</comment>
<dbReference type="RefSeq" id="WP_386813443.1">
    <property type="nucleotide sequence ID" value="NZ_JBHTIH010000007.1"/>
</dbReference>
<dbReference type="Pfam" id="PF14718">
    <property type="entry name" value="SLT_L"/>
    <property type="match status" value="1"/>
</dbReference>
<dbReference type="InterPro" id="IPR012289">
    <property type="entry name" value="Lytic_TGlycosylase_superhlx_L"/>
</dbReference>
<feature type="compositionally biased region" description="Low complexity" evidence="3">
    <location>
        <begin position="681"/>
        <end position="696"/>
    </location>
</feature>
<dbReference type="EMBL" id="JBHTIH010000007">
    <property type="protein sequence ID" value="MFD0740296.1"/>
    <property type="molecule type" value="Genomic_DNA"/>
</dbReference>
<proteinExistence type="inferred from homology"/>
<evidence type="ECO:0000256" key="4">
    <source>
        <dbReference type="SAM" id="SignalP"/>
    </source>
</evidence>
<dbReference type="InterPro" id="IPR008939">
    <property type="entry name" value="Lytic_TGlycosylase_superhlx_U"/>
</dbReference>
<feature type="domain" description="Transglycosylase SLT" evidence="5">
    <location>
        <begin position="504"/>
        <end position="613"/>
    </location>
</feature>
<dbReference type="CDD" id="cd13401">
    <property type="entry name" value="Slt70-like"/>
    <property type="match status" value="1"/>
</dbReference>
<dbReference type="SUPFAM" id="SSF53955">
    <property type="entry name" value="Lysozyme-like"/>
    <property type="match status" value="1"/>
</dbReference>
<dbReference type="Proteomes" id="UP001597090">
    <property type="component" value="Unassembled WGS sequence"/>
</dbReference>
<feature type="chain" id="PRO_5046557942" evidence="4">
    <location>
        <begin position="25"/>
        <end position="696"/>
    </location>
</feature>
<name>A0ABW2YQK2_9GAMM</name>
<feature type="region of interest" description="Disordered" evidence="3">
    <location>
        <begin position="671"/>
        <end position="696"/>
    </location>
</feature>
<dbReference type="Gene3D" id="1.25.20.10">
    <property type="entry name" value="Bacterial muramidases"/>
    <property type="match status" value="1"/>
</dbReference>
<evidence type="ECO:0000256" key="1">
    <source>
        <dbReference type="ARBA" id="ARBA00007734"/>
    </source>
</evidence>
<feature type="signal peptide" evidence="4">
    <location>
        <begin position="1"/>
        <end position="24"/>
    </location>
</feature>
<gene>
    <name evidence="7" type="ORF">ACFQZQ_13510</name>
</gene>
<evidence type="ECO:0000313" key="8">
    <source>
        <dbReference type="Proteomes" id="UP001597090"/>
    </source>
</evidence>
<evidence type="ECO:0000313" key="7">
    <source>
        <dbReference type="EMBL" id="MFD0740296.1"/>
    </source>
</evidence>
<dbReference type="PANTHER" id="PTHR37423">
    <property type="entry name" value="SOLUBLE LYTIC MUREIN TRANSGLYCOSYLASE-RELATED"/>
    <property type="match status" value="1"/>
</dbReference>
<reference evidence="8" key="1">
    <citation type="journal article" date="2019" name="Int. J. Syst. Evol. Microbiol.">
        <title>The Global Catalogue of Microorganisms (GCM) 10K type strain sequencing project: providing services to taxonomists for standard genome sequencing and annotation.</title>
        <authorList>
            <consortium name="The Broad Institute Genomics Platform"/>
            <consortium name="The Broad Institute Genome Sequencing Center for Infectious Disease"/>
            <person name="Wu L."/>
            <person name="Ma J."/>
        </authorList>
    </citation>
    <scope>NUCLEOTIDE SEQUENCE [LARGE SCALE GENOMIC DNA]</scope>
    <source>
        <strain evidence="8">CCUG 55491</strain>
    </source>
</reference>
<dbReference type="PANTHER" id="PTHR37423:SF5">
    <property type="entry name" value="SOLUBLE LYTIC MUREIN TRANSGLYCOSYLASE"/>
    <property type="match status" value="1"/>
</dbReference>
<dbReference type="Pfam" id="PF01464">
    <property type="entry name" value="SLT"/>
    <property type="match status" value="1"/>
</dbReference>
<dbReference type="InterPro" id="IPR037061">
    <property type="entry name" value="Lytic_TGlycoase_superhlx_L_sf"/>
</dbReference>
<evidence type="ECO:0000259" key="5">
    <source>
        <dbReference type="Pfam" id="PF01464"/>
    </source>
</evidence>
<feature type="domain" description="Lytic transglycosylase superhelical linker" evidence="6">
    <location>
        <begin position="419"/>
        <end position="477"/>
    </location>
</feature>
<evidence type="ECO:0000259" key="6">
    <source>
        <dbReference type="Pfam" id="PF14718"/>
    </source>
</evidence>
<evidence type="ECO:0000256" key="2">
    <source>
        <dbReference type="ARBA" id="ARBA00022729"/>
    </source>
</evidence>
<organism evidence="7 8">
    <name type="scientific">Lysobacter koreensis</name>
    <dbReference type="NCBI Taxonomy" id="266122"/>
    <lineage>
        <taxon>Bacteria</taxon>
        <taxon>Pseudomonadati</taxon>
        <taxon>Pseudomonadota</taxon>
        <taxon>Gammaproteobacteria</taxon>
        <taxon>Lysobacterales</taxon>
        <taxon>Lysobacteraceae</taxon>
        <taxon>Lysobacter</taxon>
    </lineage>
</organism>
<dbReference type="Gene3D" id="1.10.530.10">
    <property type="match status" value="1"/>
</dbReference>
<dbReference type="InterPro" id="IPR023346">
    <property type="entry name" value="Lysozyme-like_dom_sf"/>
</dbReference>
<keyword evidence="2 4" id="KW-0732">Signal</keyword>
<comment type="caution">
    <text evidence="7">The sequence shown here is derived from an EMBL/GenBank/DDBJ whole genome shotgun (WGS) entry which is preliminary data.</text>
</comment>
<dbReference type="InterPro" id="IPR008258">
    <property type="entry name" value="Transglycosylase_SLT_dom_1"/>
</dbReference>
<dbReference type="SUPFAM" id="SSF48435">
    <property type="entry name" value="Bacterial muramidases"/>
    <property type="match status" value="1"/>
</dbReference>
<protein>
    <submittedName>
        <fullName evidence="7">Transglycosylase SLT domain-containing protein</fullName>
    </submittedName>
</protein>
<accession>A0ABW2YQK2</accession>